<dbReference type="SUPFAM" id="SSF55550">
    <property type="entry name" value="SH2 domain"/>
    <property type="match status" value="1"/>
</dbReference>
<evidence type="ECO:0000256" key="6">
    <source>
        <dbReference type="ARBA" id="ARBA00023137"/>
    </source>
</evidence>
<organism evidence="13 14">
    <name type="scientific">Onchocerca volvulus</name>
    <dbReference type="NCBI Taxonomy" id="6282"/>
    <lineage>
        <taxon>Eukaryota</taxon>
        <taxon>Metazoa</taxon>
        <taxon>Ecdysozoa</taxon>
        <taxon>Nematoda</taxon>
        <taxon>Chromadorea</taxon>
        <taxon>Rhabditida</taxon>
        <taxon>Spirurina</taxon>
        <taxon>Spiruromorpha</taxon>
        <taxon>Filarioidea</taxon>
        <taxon>Onchocercidae</taxon>
        <taxon>Onchocerca</taxon>
    </lineage>
</organism>
<comment type="catalytic activity">
    <reaction evidence="7">
        <text>L-tyrosyl-[protein] + ATP = O-phospho-L-tyrosyl-[protein] + ADP + H(+)</text>
        <dbReference type="Rhea" id="RHEA:10596"/>
        <dbReference type="Rhea" id="RHEA-COMP:10136"/>
        <dbReference type="Rhea" id="RHEA-COMP:20101"/>
        <dbReference type="ChEBI" id="CHEBI:15378"/>
        <dbReference type="ChEBI" id="CHEBI:30616"/>
        <dbReference type="ChEBI" id="CHEBI:46858"/>
        <dbReference type="ChEBI" id="CHEBI:61978"/>
        <dbReference type="ChEBI" id="CHEBI:456216"/>
        <dbReference type="EC" id="2.7.10.2"/>
    </reaction>
</comment>
<dbReference type="CDD" id="cd00192">
    <property type="entry name" value="PTKc"/>
    <property type="match status" value="1"/>
</dbReference>
<keyword evidence="5 9" id="KW-0067">ATP-binding</keyword>
<proteinExistence type="predicted"/>
<dbReference type="Gene3D" id="3.30.505.10">
    <property type="entry name" value="SH2 domain"/>
    <property type="match status" value="1"/>
</dbReference>
<evidence type="ECO:0000256" key="5">
    <source>
        <dbReference type="ARBA" id="ARBA00022840"/>
    </source>
</evidence>
<reference evidence="14" key="1">
    <citation type="submission" date="2013-10" db="EMBL/GenBank/DDBJ databases">
        <title>Genome sequencing of Onchocerca volvulus.</title>
        <authorList>
            <person name="Cotton J."/>
            <person name="Tsai J."/>
            <person name="Stanley E."/>
            <person name="Tracey A."/>
            <person name="Holroyd N."/>
            <person name="Lustigman S."/>
            <person name="Berriman M."/>
        </authorList>
    </citation>
    <scope>NUCLEOTIDE SEQUENCE</scope>
</reference>
<dbReference type="InterPro" id="IPR000719">
    <property type="entry name" value="Prot_kinase_dom"/>
</dbReference>
<dbReference type="EC" id="2.7.10.2" evidence="1"/>
<dbReference type="Gene3D" id="1.10.510.10">
    <property type="entry name" value="Transferase(Phosphotransferase) domain 1"/>
    <property type="match status" value="1"/>
</dbReference>
<evidence type="ECO:0000256" key="2">
    <source>
        <dbReference type="ARBA" id="ARBA00022679"/>
    </source>
</evidence>
<evidence type="ECO:0000256" key="7">
    <source>
        <dbReference type="ARBA" id="ARBA00051245"/>
    </source>
</evidence>
<evidence type="ECO:0000256" key="1">
    <source>
        <dbReference type="ARBA" id="ARBA00011903"/>
    </source>
</evidence>
<dbReference type="EMBL" id="CMVM020000396">
    <property type="status" value="NOT_ANNOTATED_CDS"/>
    <property type="molecule type" value="Genomic_DNA"/>
</dbReference>
<dbReference type="PRINTS" id="PR00109">
    <property type="entry name" value="TYRKINASE"/>
</dbReference>
<dbReference type="InterPro" id="IPR036860">
    <property type="entry name" value="SH2_dom_sf"/>
</dbReference>
<evidence type="ECO:0000256" key="4">
    <source>
        <dbReference type="ARBA" id="ARBA00022777"/>
    </source>
</evidence>
<dbReference type="InterPro" id="IPR011009">
    <property type="entry name" value="Kinase-like_dom_sf"/>
</dbReference>
<dbReference type="EnsemblMetazoa" id="OVOC12118.1">
    <property type="protein sequence ID" value="OVOC12118.1"/>
    <property type="gene ID" value="WBGene00248927"/>
</dbReference>
<keyword evidence="3 9" id="KW-0547">Nucleotide-binding</keyword>
<dbReference type="PROSITE" id="PS50011">
    <property type="entry name" value="PROTEIN_KINASE_DOM"/>
    <property type="match status" value="1"/>
</dbReference>
<feature type="binding site" evidence="9">
    <location>
        <position position="163"/>
    </location>
    <ligand>
        <name>ATP</name>
        <dbReference type="ChEBI" id="CHEBI:30616"/>
    </ligand>
</feature>
<keyword evidence="8" id="KW-0727">SH2 domain</keyword>
<evidence type="ECO:0000256" key="3">
    <source>
        <dbReference type="ARBA" id="ARBA00022741"/>
    </source>
</evidence>
<keyword evidence="4" id="KW-0418">Kinase</keyword>
<dbReference type="PANTHER" id="PTHR24418">
    <property type="entry name" value="TYROSINE-PROTEIN KINASE"/>
    <property type="match status" value="1"/>
</dbReference>
<name>A0A8R1XQ93_ONCVO</name>
<dbReference type="InterPro" id="IPR000980">
    <property type="entry name" value="SH2"/>
</dbReference>
<protein>
    <recommendedName>
        <fullName evidence="1">non-specific protein-tyrosine kinase</fullName>
        <ecNumber evidence="1">2.7.10.2</ecNumber>
    </recommendedName>
</protein>
<dbReference type="PROSITE" id="PS00107">
    <property type="entry name" value="PROTEIN_KINASE_ATP"/>
    <property type="match status" value="1"/>
</dbReference>
<feature type="compositionally biased region" description="Polar residues" evidence="10">
    <location>
        <begin position="566"/>
        <end position="579"/>
    </location>
</feature>
<evidence type="ECO:0000259" key="12">
    <source>
        <dbReference type="PROSITE" id="PS50011"/>
    </source>
</evidence>
<evidence type="ECO:0000313" key="14">
    <source>
        <dbReference type="Proteomes" id="UP000024404"/>
    </source>
</evidence>
<dbReference type="PROSITE" id="PS50001">
    <property type="entry name" value="SH2"/>
    <property type="match status" value="1"/>
</dbReference>
<evidence type="ECO:0000256" key="10">
    <source>
        <dbReference type="SAM" id="MobiDB-lite"/>
    </source>
</evidence>
<dbReference type="GO" id="GO:0004715">
    <property type="term" value="F:non-membrane spanning protein tyrosine kinase activity"/>
    <property type="evidence" value="ECO:0007669"/>
    <property type="project" value="UniProtKB-EC"/>
</dbReference>
<evidence type="ECO:0000259" key="11">
    <source>
        <dbReference type="PROSITE" id="PS50001"/>
    </source>
</evidence>
<sequence>MKCRDDLITVSKMEKIEMQPWYLGFLSRDHIASHLSKPGDWCVRSSGTNAERLLFVVTKVDEKNVRELKIVYKENLKGWTLVDMNNMNTNDELITYESILELLSSKSSFSQKMNLRNPISRPDYLLDDENLKITDIKLGAGHYAEVLKGTLKVGNEEISVAVKRCLQIDKISITDKQPTKDIIKIKLAKSQMIAEARLVCDFTHENIIKIYGVACISAPVKIVMEYCPGGSLKCLLIKHKEIIKSEERNIFLFEAAKALRHLQLKKCVHRDVAARNCLIGINGSLKLSDFGLSRRLEDLKGLLSSEENIAWPIPWMAPETLSKKPKFTTKSDVYAFGILIYEEPNSVYSCGGEPWPEVTMVQDIIPLVRKGKIMATPSLLNDKNVKEIMHQCWKRKAVERPDFIQIVKRFRTILQSQKLPTGQDRIVSALEGIDSSKNSVNLEENSLDSVLSKQREMDDKAIQKLTETAEETSTILTRGEAWTSAPTLKTYKTDMEVKEMKSTAIQSSPELGKWRGRSTLSTSAIRSRFSRRTTRKPLGKWIKSITLRRKAPLARYGGRRKKAKNKSPTSKGHNSTLMMQSDGKV</sequence>
<dbReference type="SMART" id="SM00219">
    <property type="entry name" value="TyrKc"/>
    <property type="match status" value="1"/>
</dbReference>
<dbReference type="GO" id="GO:0005524">
    <property type="term" value="F:ATP binding"/>
    <property type="evidence" value="ECO:0007669"/>
    <property type="project" value="UniProtKB-UniRule"/>
</dbReference>
<feature type="compositionally biased region" description="Basic residues" evidence="10">
    <location>
        <begin position="552"/>
        <end position="565"/>
    </location>
</feature>
<dbReference type="Pfam" id="PF07714">
    <property type="entry name" value="PK_Tyr_Ser-Thr"/>
    <property type="match status" value="1"/>
</dbReference>
<feature type="region of interest" description="Disordered" evidence="10">
    <location>
        <begin position="552"/>
        <end position="585"/>
    </location>
</feature>
<dbReference type="InterPro" id="IPR017441">
    <property type="entry name" value="Protein_kinase_ATP_BS"/>
</dbReference>
<feature type="domain" description="SH2" evidence="11">
    <location>
        <begin position="21"/>
        <end position="119"/>
    </location>
</feature>
<keyword evidence="6" id="KW-0829">Tyrosine-protein kinase</keyword>
<evidence type="ECO:0000256" key="9">
    <source>
        <dbReference type="PROSITE-ProRule" id="PRU10141"/>
    </source>
</evidence>
<reference evidence="13" key="2">
    <citation type="submission" date="2022-06" db="UniProtKB">
        <authorList>
            <consortium name="EnsemblMetazoa"/>
        </authorList>
    </citation>
    <scope>IDENTIFICATION</scope>
</reference>
<dbReference type="CDD" id="cd00173">
    <property type="entry name" value="SH2"/>
    <property type="match status" value="1"/>
</dbReference>
<dbReference type="InterPro" id="IPR050198">
    <property type="entry name" value="Non-receptor_tyrosine_kinases"/>
</dbReference>
<dbReference type="InterPro" id="IPR020635">
    <property type="entry name" value="Tyr_kinase_cat_dom"/>
</dbReference>
<evidence type="ECO:0000256" key="8">
    <source>
        <dbReference type="PROSITE-ProRule" id="PRU00191"/>
    </source>
</evidence>
<keyword evidence="14" id="KW-1185">Reference proteome</keyword>
<feature type="domain" description="Protein kinase" evidence="12">
    <location>
        <begin position="132"/>
        <end position="414"/>
    </location>
</feature>
<dbReference type="SUPFAM" id="SSF56112">
    <property type="entry name" value="Protein kinase-like (PK-like)"/>
    <property type="match status" value="1"/>
</dbReference>
<dbReference type="Proteomes" id="UP000024404">
    <property type="component" value="Unassembled WGS sequence"/>
</dbReference>
<dbReference type="PROSITE" id="PS00109">
    <property type="entry name" value="PROTEIN_KINASE_TYR"/>
    <property type="match status" value="1"/>
</dbReference>
<dbReference type="AlphaFoldDB" id="A0A8R1XQ93"/>
<dbReference type="InterPro" id="IPR008266">
    <property type="entry name" value="Tyr_kinase_AS"/>
</dbReference>
<dbReference type="InterPro" id="IPR001245">
    <property type="entry name" value="Ser-Thr/Tyr_kinase_cat_dom"/>
</dbReference>
<evidence type="ECO:0000313" key="13">
    <source>
        <dbReference type="EnsemblMetazoa" id="OVOC12118.1"/>
    </source>
</evidence>
<keyword evidence="2" id="KW-0808">Transferase</keyword>
<accession>A0A8R1XQ93</accession>